<feature type="transmembrane region" description="Helical" evidence="11">
    <location>
        <begin position="283"/>
        <end position="308"/>
    </location>
</feature>
<dbReference type="InterPro" id="IPR036097">
    <property type="entry name" value="HisK_dim/P_sf"/>
</dbReference>
<protein>
    <recommendedName>
        <fullName evidence="3">histidine kinase</fullName>
        <ecNumber evidence="3">2.7.13.3</ecNumber>
    </recommendedName>
</protein>
<proteinExistence type="predicted"/>
<feature type="coiled-coil region" evidence="10">
    <location>
        <begin position="523"/>
        <end position="553"/>
    </location>
</feature>
<keyword evidence="14" id="KW-1185">Reference proteome</keyword>
<keyword evidence="4" id="KW-0597">Phosphoprotein</keyword>
<dbReference type="SUPFAM" id="SSF55874">
    <property type="entry name" value="ATPase domain of HSP90 chaperone/DNA topoisomerase II/histidine kinase"/>
    <property type="match status" value="1"/>
</dbReference>
<keyword evidence="10" id="KW-0175">Coiled coil</keyword>
<comment type="subcellular location">
    <subcellularLocation>
        <location evidence="2">Membrane</location>
        <topology evidence="2">Multi-pass membrane protein</topology>
    </subcellularLocation>
</comment>
<feature type="transmembrane region" description="Helical" evidence="11">
    <location>
        <begin position="45"/>
        <end position="67"/>
    </location>
</feature>
<dbReference type="Gene3D" id="1.10.287.130">
    <property type="match status" value="1"/>
</dbReference>
<evidence type="ECO:0000256" key="7">
    <source>
        <dbReference type="ARBA" id="ARBA00022989"/>
    </source>
</evidence>
<feature type="transmembrane region" description="Helical" evidence="11">
    <location>
        <begin position="496"/>
        <end position="520"/>
    </location>
</feature>
<gene>
    <name evidence="13" type="ORF">WMG39_15885</name>
</gene>
<feature type="domain" description="Histidine kinase" evidence="12">
    <location>
        <begin position="562"/>
        <end position="820"/>
    </location>
</feature>
<keyword evidence="6" id="KW-0418">Kinase</keyword>
<dbReference type="InterPro" id="IPR005467">
    <property type="entry name" value="His_kinase_dom"/>
</dbReference>
<dbReference type="EC" id="2.7.13.3" evidence="3"/>
<name>A0ABU8YQ43_9CYAN</name>
<dbReference type="RefSeq" id="WP_340519870.1">
    <property type="nucleotide sequence ID" value="NZ_JBBLXS010000203.1"/>
</dbReference>
<dbReference type="Gene3D" id="1.20.1740.10">
    <property type="entry name" value="Amino acid/polyamine transporter I"/>
    <property type="match status" value="1"/>
</dbReference>
<dbReference type="SMART" id="SM00387">
    <property type="entry name" value="HATPase_c"/>
    <property type="match status" value="1"/>
</dbReference>
<feature type="transmembrane region" description="Helical" evidence="11">
    <location>
        <begin position="241"/>
        <end position="263"/>
    </location>
</feature>
<evidence type="ECO:0000256" key="2">
    <source>
        <dbReference type="ARBA" id="ARBA00004141"/>
    </source>
</evidence>
<feature type="transmembrane region" description="Helical" evidence="11">
    <location>
        <begin position="139"/>
        <end position="159"/>
    </location>
</feature>
<feature type="transmembrane region" description="Helical" evidence="11">
    <location>
        <begin position="390"/>
        <end position="412"/>
    </location>
</feature>
<evidence type="ECO:0000256" key="4">
    <source>
        <dbReference type="ARBA" id="ARBA00022553"/>
    </source>
</evidence>
<dbReference type="CDD" id="cd00082">
    <property type="entry name" value="HisKA"/>
    <property type="match status" value="1"/>
</dbReference>
<evidence type="ECO:0000256" key="11">
    <source>
        <dbReference type="SAM" id="Phobius"/>
    </source>
</evidence>
<evidence type="ECO:0000256" key="6">
    <source>
        <dbReference type="ARBA" id="ARBA00022777"/>
    </source>
</evidence>
<dbReference type="InterPro" id="IPR003594">
    <property type="entry name" value="HATPase_dom"/>
</dbReference>
<dbReference type="SUPFAM" id="SSF47384">
    <property type="entry name" value="Homodimeric domain of signal transducing histidine kinase"/>
    <property type="match status" value="1"/>
</dbReference>
<dbReference type="Pfam" id="PF00512">
    <property type="entry name" value="HisKA"/>
    <property type="match status" value="1"/>
</dbReference>
<dbReference type="Proteomes" id="UP001384579">
    <property type="component" value="Unassembled WGS sequence"/>
</dbReference>
<evidence type="ECO:0000256" key="10">
    <source>
        <dbReference type="SAM" id="Coils"/>
    </source>
</evidence>
<keyword evidence="5 11" id="KW-0812">Transmembrane</keyword>
<feature type="transmembrane region" description="Helical" evidence="11">
    <location>
        <begin position="462"/>
        <end position="484"/>
    </location>
</feature>
<dbReference type="SMART" id="SM00388">
    <property type="entry name" value="HisKA"/>
    <property type="match status" value="1"/>
</dbReference>
<evidence type="ECO:0000256" key="8">
    <source>
        <dbReference type="ARBA" id="ARBA00023012"/>
    </source>
</evidence>
<keyword evidence="6" id="KW-0808">Transferase</keyword>
<evidence type="ECO:0000256" key="9">
    <source>
        <dbReference type="ARBA" id="ARBA00023136"/>
    </source>
</evidence>
<dbReference type="Pfam" id="PF02518">
    <property type="entry name" value="HATPase_c"/>
    <property type="match status" value="1"/>
</dbReference>
<organism evidence="13 14">
    <name type="scientific">Microcoleus anatoxicus PTRS2</name>
    <dbReference type="NCBI Taxonomy" id="2705321"/>
    <lineage>
        <taxon>Bacteria</taxon>
        <taxon>Bacillati</taxon>
        <taxon>Cyanobacteriota</taxon>
        <taxon>Cyanophyceae</taxon>
        <taxon>Oscillatoriophycideae</taxon>
        <taxon>Oscillatoriales</taxon>
        <taxon>Microcoleaceae</taxon>
        <taxon>Microcoleus</taxon>
        <taxon>Microcoleus anatoxicus</taxon>
    </lineage>
</organism>
<dbReference type="EMBL" id="JBBLXS010000203">
    <property type="protein sequence ID" value="MEK0186321.1"/>
    <property type="molecule type" value="Genomic_DNA"/>
</dbReference>
<evidence type="ECO:0000256" key="1">
    <source>
        <dbReference type="ARBA" id="ARBA00000085"/>
    </source>
</evidence>
<dbReference type="InterPro" id="IPR004358">
    <property type="entry name" value="Sig_transdc_His_kin-like_C"/>
</dbReference>
<keyword evidence="9 11" id="KW-0472">Membrane</keyword>
<dbReference type="Pfam" id="PF13520">
    <property type="entry name" value="AA_permease_2"/>
    <property type="match status" value="1"/>
</dbReference>
<dbReference type="PANTHER" id="PTHR43065:SF50">
    <property type="entry name" value="HISTIDINE KINASE"/>
    <property type="match status" value="1"/>
</dbReference>
<feature type="transmembrane region" description="Helical" evidence="11">
    <location>
        <begin position="207"/>
        <end position="229"/>
    </location>
</feature>
<feature type="transmembrane region" description="Helical" evidence="11">
    <location>
        <begin position="97"/>
        <end position="119"/>
    </location>
</feature>
<dbReference type="PANTHER" id="PTHR43065">
    <property type="entry name" value="SENSOR HISTIDINE KINASE"/>
    <property type="match status" value="1"/>
</dbReference>
<evidence type="ECO:0000313" key="14">
    <source>
        <dbReference type="Proteomes" id="UP001384579"/>
    </source>
</evidence>
<dbReference type="InterPro" id="IPR036890">
    <property type="entry name" value="HATPase_C_sf"/>
</dbReference>
<sequence>MRELTMNRAPVSIPALPQSLSSPETWGFGFSGLLLWLGTAPGMNAALGPLAIWVWFPGTIIGMMLNLQVKRLGTYFPDVAGGTPNYTTRLLQRFPNLARYGTIGYLLGWVSVPPMNAIILTDLIKVNLAPLGITCPETLLRIGFTLLPFIVAFSGTRTLGILHSFFVFPAIGFLLTFCLQGIAWLSLTPASPGLLPDLGVGISAIDWMKWFFIAVYAVYGCETASSFVADSRQPRVTLRCLQVTTGLIPIVYLGGSWVLMRLAADPALGDSAYLHLVAATHPFWGAFAPALVTFLIASGCLLSSATAVSNSPRILYQLAKDGYLPPVFAVLSRRGVLEPSLIFTLGLSLICLGWGDVARVVMVTGTGYLSSMMAIHLGEWVSRRRPEARWPWWSLGFFGMEATVLLVGGLAWGYQDLAIGLLLPWLIGMASTRLPRLNFSLFHPDGWMQRYDRQPHTGTTDWLAFQVTILIGLLCSAVSIGWWVRAGLDRVGVGQYVPLFSILLVTVAFVGVAIACWTSLPQIAAITEAREQVERTLHELQQAQMQLVQAEKMSSLGQLVAGVAHEINNPVNFIHGNLTYLGEYTQNLMDLIELYQQENPNTSPDIQALVDDIELEFLQTDLPKILDSMKIGTDRIRQIVLSLRNFSRLEEADFKTVDIHEGIDSTLVILGNRLKARTDFPEIKVTKDYSPLPHVECYPGQLNQVLMNILANAIDALEESGSGKTYAQLQANPGQITIRTSLIEAEWIEIAIADNGVGMSEQIQQRIFDPFFTTKPVGKGTGMGMSISYQIITEKHGGKLKCFSAIGKGTEFVIQIPIRRKVPNLKMGHQQAS</sequence>
<evidence type="ECO:0000256" key="3">
    <source>
        <dbReference type="ARBA" id="ARBA00012438"/>
    </source>
</evidence>
<dbReference type="InterPro" id="IPR002293">
    <property type="entry name" value="AA/rel_permease1"/>
</dbReference>
<dbReference type="Gene3D" id="3.30.565.10">
    <property type="entry name" value="Histidine kinase-like ATPase, C-terminal domain"/>
    <property type="match status" value="1"/>
</dbReference>
<evidence type="ECO:0000259" key="12">
    <source>
        <dbReference type="PROSITE" id="PS50109"/>
    </source>
</evidence>
<evidence type="ECO:0000313" key="13">
    <source>
        <dbReference type="EMBL" id="MEK0186321.1"/>
    </source>
</evidence>
<dbReference type="PRINTS" id="PR00344">
    <property type="entry name" value="BCTRLSENSOR"/>
</dbReference>
<dbReference type="InterPro" id="IPR003661">
    <property type="entry name" value="HisK_dim/P_dom"/>
</dbReference>
<reference evidence="13 14" key="1">
    <citation type="journal article" date="2020" name="Harmful Algae">
        <title>Molecular and morphological characterization of a novel dihydroanatoxin-a producing Microcoleus species (cyanobacteria) from the Russian River, California, USA.</title>
        <authorList>
            <person name="Conklin K.Y."/>
            <person name="Stancheva R."/>
            <person name="Otten T.G."/>
            <person name="Fadness R."/>
            <person name="Boyer G.L."/>
            <person name="Read B."/>
            <person name="Zhang X."/>
            <person name="Sheath R.G."/>
        </authorList>
    </citation>
    <scope>NUCLEOTIDE SEQUENCE [LARGE SCALE GENOMIC DNA]</scope>
    <source>
        <strain evidence="13 14">PTRS2</strain>
    </source>
</reference>
<keyword evidence="8" id="KW-0902">Two-component regulatory system</keyword>
<evidence type="ECO:0000256" key="5">
    <source>
        <dbReference type="ARBA" id="ARBA00022692"/>
    </source>
</evidence>
<dbReference type="PROSITE" id="PS50109">
    <property type="entry name" value="HIS_KIN"/>
    <property type="match status" value="1"/>
</dbReference>
<keyword evidence="7 11" id="KW-1133">Transmembrane helix</keyword>
<comment type="catalytic activity">
    <reaction evidence="1">
        <text>ATP + protein L-histidine = ADP + protein N-phospho-L-histidine.</text>
        <dbReference type="EC" id="2.7.13.3"/>
    </reaction>
</comment>
<feature type="transmembrane region" description="Helical" evidence="11">
    <location>
        <begin position="166"/>
        <end position="187"/>
    </location>
</feature>
<comment type="caution">
    <text evidence="13">The sequence shown here is derived from an EMBL/GenBank/DDBJ whole genome shotgun (WGS) entry which is preliminary data.</text>
</comment>
<accession>A0ABU8YQ43</accession>